<organism evidence="1 2">
    <name type="scientific">Muraenolepis orangiensis</name>
    <name type="common">Patagonian moray cod</name>
    <dbReference type="NCBI Taxonomy" id="630683"/>
    <lineage>
        <taxon>Eukaryota</taxon>
        <taxon>Metazoa</taxon>
        <taxon>Chordata</taxon>
        <taxon>Craniata</taxon>
        <taxon>Vertebrata</taxon>
        <taxon>Euteleostomi</taxon>
        <taxon>Actinopterygii</taxon>
        <taxon>Neopterygii</taxon>
        <taxon>Teleostei</taxon>
        <taxon>Neoteleostei</taxon>
        <taxon>Acanthomorphata</taxon>
        <taxon>Zeiogadaria</taxon>
        <taxon>Gadariae</taxon>
        <taxon>Gadiformes</taxon>
        <taxon>Muraenolepidoidei</taxon>
        <taxon>Muraenolepididae</taxon>
        <taxon>Muraenolepis</taxon>
    </lineage>
</organism>
<proteinExistence type="predicted"/>
<dbReference type="Proteomes" id="UP001148018">
    <property type="component" value="Unassembled WGS sequence"/>
</dbReference>
<dbReference type="PANTHER" id="PTHR46906">
    <property type="entry name" value="HEAT SHOCK PROTEIN BETA-8"/>
    <property type="match status" value="1"/>
</dbReference>
<reference evidence="1" key="1">
    <citation type="submission" date="2022-07" db="EMBL/GenBank/DDBJ databases">
        <title>Chromosome-level genome of Muraenolepis orangiensis.</title>
        <authorList>
            <person name="Kim J."/>
        </authorList>
    </citation>
    <scope>NUCLEOTIDE SEQUENCE</scope>
    <source>
        <strain evidence="1">KU_S4_2022</strain>
        <tissue evidence="1">Muscle</tissue>
    </source>
</reference>
<accession>A0A9Q0EFS9</accession>
<dbReference type="OrthoDB" id="1431247at2759"/>
<dbReference type="PANTHER" id="PTHR46906:SF1">
    <property type="entry name" value="HEAT SHOCK PROTEIN BETA-8"/>
    <property type="match status" value="1"/>
</dbReference>
<dbReference type="GO" id="GO:0034620">
    <property type="term" value="P:cellular response to unfolded protein"/>
    <property type="evidence" value="ECO:0007669"/>
    <property type="project" value="InterPro"/>
</dbReference>
<keyword evidence="2" id="KW-1185">Reference proteome</keyword>
<comment type="caution">
    <text evidence="1">The sequence shown here is derived from an EMBL/GenBank/DDBJ whole genome shotgun (WGS) entry which is preliminary data.</text>
</comment>
<gene>
    <name evidence="1" type="ORF">NHX12_027588</name>
</gene>
<dbReference type="GO" id="GO:0042803">
    <property type="term" value="F:protein homodimerization activity"/>
    <property type="evidence" value="ECO:0007669"/>
    <property type="project" value="InterPro"/>
</dbReference>
<dbReference type="GO" id="GO:0101031">
    <property type="term" value="C:protein folding chaperone complex"/>
    <property type="evidence" value="ECO:0007669"/>
    <property type="project" value="TreeGrafter"/>
</dbReference>
<dbReference type="AlphaFoldDB" id="A0A9Q0EFS9"/>
<dbReference type="GO" id="GO:0005634">
    <property type="term" value="C:nucleus"/>
    <property type="evidence" value="ECO:0007669"/>
    <property type="project" value="TreeGrafter"/>
</dbReference>
<evidence type="ECO:0000313" key="1">
    <source>
        <dbReference type="EMBL" id="KAJ3605543.1"/>
    </source>
</evidence>
<dbReference type="GO" id="GO:0005737">
    <property type="term" value="C:cytoplasm"/>
    <property type="evidence" value="ECO:0007669"/>
    <property type="project" value="TreeGrafter"/>
</dbReference>
<evidence type="ECO:0000313" key="2">
    <source>
        <dbReference type="Proteomes" id="UP001148018"/>
    </source>
</evidence>
<protein>
    <submittedName>
        <fullName evidence="1">Uncharacterized protein</fullName>
    </submittedName>
</protein>
<name>A0A9Q0EFS9_9TELE</name>
<dbReference type="EMBL" id="JANIIK010000043">
    <property type="protein sequence ID" value="KAJ3605543.1"/>
    <property type="molecule type" value="Genomic_DNA"/>
</dbReference>
<dbReference type="InterPro" id="IPR043254">
    <property type="entry name" value="HSPB8"/>
</dbReference>
<sequence length="187" mass="20819">MIREPFPDWTQPNRILGQDLGLPAFLGPSDLTWIDWAKRRLGSFSWPSSTQTPPLGPFHGRPVPAPGSRLERQLSGGVSEIRPGKDCWRLDLDLDHFSPEEIAITTKMGYLEISGGYLSPGNGEPAPEQPANTHLVLSPRSVKPEEWNTGMMILRDRKIICQGIKDSAGPFLEVQTQTLILNTLRCH</sequence>